<evidence type="ECO:0000313" key="2">
    <source>
        <dbReference type="Proteomes" id="UP000008311"/>
    </source>
</evidence>
<dbReference type="AlphaFoldDB" id="B9TII1"/>
<dbReference type="InParanoid" id="B9TII1"/>
<evidence type="ECO:0000313" key="1">
    <source>
        <dbReference type="EMBL" id="EEF24334.1"/>
    </source>
</evidence>
<reference evidence="2" key="1">
    <citation type="journal article" date="2010" name="Nat. Biotechnol.">
        <title>Draft genome sequence of the oilseed species Ricinus communis.</title>
        <authorList>
            <person name="Chan A.P."/>
            <person name="Crabtree J."/>
            <person name="Zhao Q."/>
            <person name="Lorenzi H."/>
            <person name="Orvis J."/>
            <person name="Puiu D."/>
            <person name="Melake-Berhan A."/>
            <person name="Jones K.M."/>
            <person name="Redman J."/>
            <person name="Chen G."/>
            <person name="Cahoon E.B."/>
            <person name="Gedil M."/>
            <person name="Stanke M."/>
            <person name="Haas B.J."/>
            <person name="Wortman J.R."/>
            <person name="Fraser-Liggett C.M."/>
            <person name="Ravel J."/>
            <person name="Rabinowicz P.D."/>
        </authorList>
    </citation>
    <scope>NUCLEOTIDE SEQUENCE [LARGE SCALE GENOMIC DNA]</scope>
    <source>
        <strain evidence="2">cv. Hale</strain>
    </source>
</reference>
<dbReference type="EMBL" id="EQ982591">
    <property type="protein sequence ID" value="EEF24334.1"/>
    <property type="molecule type" value="Genomic_DNA"/>
</dbReference>
<organism evidence="1 2">
    <name type="scientific">Ricinus communis</name>
    <name type="common">Castor bean</name>
    <dbReference type="NCBI Taxonomy" id="3988"/>
    <lineage>
        <taxon>Eukaryota</taxon>
        <taxon>Viridiplantae</taxon>
        <taxon>Streptophyta</taxon>
        <taxon>Embryophyta</taxon>
        <taxon>Tracheophyta</taxon>
        <taxon>Spermatophyta</taxon>
        <taxon>Magnoliopsida</taxon>
        <taxon>eudicotyledons</taxon>
        <taxon>Gunneridae</taxon>
        <taxon>Pentapetalae</taxon>
        <taxon>rosids</taxon>
        <taxon>fabids</taxon>
        <taxon>Malpighiales</taxon>
        <taxon>Euphorbiaceae</taxon>
        <taxon>Acalyphoideae</taxon>
        <taxon>Acalypheae</taxon>
        <taxon>Ricinus</taxon>
    </lineage>
</organism>
<feature type="non-terminal residue" evidence="1">
    <location>
        <position position="51"/>
    </location>
</feature>
<dbReference type="Proteomes" id="UP000008311">
    <property type="component" value="Unassembled WGS sequence"/>
</dbReference>
<name>B9TII1_RICCO</name>
<accession>B9TII1</accession>
<protein>
    <submittedName>
        <fullName evidence="1">Uncharacterized protein</fullName>
    </submittedName>
</protein>
<sequence length="51" mass="5656">MVAERRDYVALDWVAAEIGDTLVQAGAALDAYLNNPGDTTQLRFCLTYVHQ</sequence>
<proteinExistence type="predicted"/>
<gene>
    <name evidence="1" type="ORF">RCOM_1798820</name>
</gene>
<dbReference type="STRING" id="3988.B9TII1"/>
<keyword evidence="2" id="KW-1185">Reference proteome</keyword>